<keyword evidence="2" id="KW-0238">DNA-binding</keyword>
<reference evidence="8" key="1">
    <citation type="journal article" date="2019" name="Int. J. Syst. Evol. Microbiol.">
        <title>The Global Catalogue of Microorganisms (GCM) 10K type strain sequencing project: providing services to taxonomists for standard genome sequencing and annotation.</title>
        <authorList>
            <consortium name="The Broad Institute Genomics Platform"/>
            <consortium name="The Broad Institute Genome Sequencing Center for Infectious Disease"/>
            <person name="Wu L."/>
            <person name="Ma J."/>
        </authorList>
    </citation>
    <scope>NUCLEOTIDE SEQUENCE [LARGE SCALE GENOMIC DNA]</scope>
    <source>
        <strain evidence="8">CGMCC 4.1641</strain>
    </source>
</reference>
<accession>A0ABV8S904</accession>
<proteinExistence type="predicted"/>
<dbReference type="PROSITE" id="PS01124">
    <property type="entry name" value="HTH_ARAC_FAMILY_2"/>
    <property type="match status" value="1"/>
</dbReference>
<dbReference type="SMART" id="SM00342">
    <property type="entry name" value="HTH_ARAC"/>
    <property type="match status" value="1"/>
</dbReference>
<dbReference type="Pfam" id="PF02311">
    <property type="entry name" value="AraC_binding"/>
    <property type="match status" value="1"/>
</dbReference>
<keyword evidence="3" id="KW-0010">Activator</keyword>
<dbReference type="InterPro" id="IPR018062">
    <property type="entry name" value="HTH_AraC-typ_CS"/>
</dbReference>
<protein>
    <submittedName>
        <fullName evidence="7">Helix-turn-helix domain-containing protein</fullName>
    </submittedName>
</protein>
<keyword evidence="8" id="KW-1185">Reference proteome</keyword>
<dbReference type="RefSeq" id="WP_204603725.1">
    <property type="nucleotide sequence ID" value="NZ_JBHSED010000015.1"/>
</dbReference>
<dbReference type="SUPFAM" id="SSF51215">
    <property type="entry name" value="Regulatory protein AraC"/>
    <property type="match status" value="1"/>
</dbReference>
<comment type="caution">
    <text evidence="7">The sequence shown here is derived from an EMBL/GenBank/DDBJ whole genome shotgun (WGS) entry which is preliminary data.</text>
</comment>
<evidence type="ECO:0000313" key="8">
    <source>
        <dbReference type="Proteomes" id="UP001595755"/>
    </source>
</evidence>
<dbReference type="InterPro" id="IPR037923">
    <property type="entry name" value="HTH-like"/>
</dbReference>
<evidence type="ECO:0000256" key="3">
    <source>
        <dbReference type="ARBA" id="ARBA00023159"/>
    </source>
</evidence>
<dbReference type="SUPFAM" id="SSF46689">
    <property type="entry name" value="Homeodomain-like"/>
    <property type="match status" value="2"/>
</dbReference>
<evidence type="ECO:0000313" key="7">
    <source>
        <dbReference type="EMBL" id="MFC4303816.1"/>
    </source>
</evidence>
<evidence type="ECO:0000256" key="5">
    <source>
        <dbReference type="SAM" id="MobiDB-lite"/>
    </source>
</evidence>
<dbReference type="PROSITE" id="PS00041">
    <property type="entry name" value="HTH_ARAC_FAMILY_1"/>
    <property type="match status" value="1"/>
</dbReference>
<gene>
    <name evidence="7" type="ORF">ACFO1S_10210</name>
</gene>
<evidence type="ECO:0000259" key="6">
    <source>
        <dbReference type="PROSITE" id="PS01124"/>
    </source>
</evidence>
<name>A0ABV8S904_9BACL</name>
<evidence type="ECO:0000256" key="1">
    <source>
        <dbReference type="ARBA" id="ARBA00023015"/>
    </source>
</evidence>
<dbReference type="PANTHER" id="PTHR46796:SF7">
    <property type="entry name" value="ARAC FAMILY TRANSCRIPTIONAL REGULATOR"/>
    <property type="match status" value="1"/>
</dbReference>
<evidence type="ECO:0000256" key="4">
    <source>
        <dbReference type="ARBA" id="ARBA00023163"/>
    </source>
</evidence>
<dbReference type="Gene3D" id="2.60.120.280">
    <property type="entry name" value="Regulatory protein AraC"/>
    <property type="match status" value="1"/>
</dbReference>
<organism evidence="7 8">
    <name type="scientific">Cohnella boryungensis</name>
    <dbReference type="NCBI Taxonomy" id="768479"/>
    <lineage>
        <taxon>Bacteria</taxon>
        <taxon>Bacillati</taxon>
        <taxon>Bacillota</taxon>
        <taxon>Bacilli</taxon>
        <taxon>Bacillales</taxon>
        <taxon>Paenibacillaceae</taxon>
        <taxon>Cohnella</taxon>
    </lineage>
</organism>
<dbReference type="InterPro" id="IPR009057">
    <property type="entry name" value="Homeodomain-like_sf"/>
</dbReference>
<keyword evidence="4" id="KW-0804">Transcription</keyword>
<dbReference type="Pfam" id="PF12833">
    <property type="entry name" value="HTH_18"/>
    <property type="match status" value="1"/>
</dbReference>
<dbReference type="Gene3D" id="1.10.10.60">
    <property type="entry name" value="Homeodomain-like"/>
    <property type="match status" value="2"/>
</dbReference>
<dbReference type="InterPro" id="IPR003313">
    <property type="entry name" value="AraC-bd"/>
</dbReference>
<sequence>MIPFRLVEPPAAYRSLPLYAYSVGRHHQFFHSRPAGFPAYQIFLIASGEGLFRDLSSGEEFVLSEGQALGLPAGHPHEYYPLSHEPWHIGFIGFLGELASPMLEQTGLLRPLPLRRETFEACWQDIHDMWTDANEPSPQLLSEISVRLYRLLLRLGEDAGTPETMSPARTDEVRNQALQQALLLMNQHYTEPLLVSNLASAVGYSPQHFQRLFIKQFAVTPLQYLQNLRMERALQLLKENRDSQIQDIARLVGMETNYFVRQFRRRFGQTPGAMRKSGNGEMPGSARKPQA</sequence>
<dbReference type="InterPro" id="IPR018060">
    <property type="entry name" value="HTH_AraC"/>
</dbReference>
<feature type="domain" description="HTH araC/xylS-type" evidence="6">
    <location>
        <begin position="179"/>
        <end position="277"/>
    </location>
</feature>
<feature type="region of interest" description="Disordered" evidence="5">
    <location>
        <begin position="270"/>
        <end position="291"/>
    </location>
</feature>
<keyword evidence="1" id="KW-0805">Transcription regulation</keyword>
<evidence type="ECO:0000256" key="2">
    <source>
        <dbReference type="ARBA" id="ARBA00023125"/>
    </source>
</evidence>
<dbReference type="EMBL" id="JBHSED010000015">
    <property type="protein sequence ID" value="MFC4303816.1"/>
    <property type="molecule type" value="Genomic_DNA"/>
</dbReference>
<dbReference type="InterPro" id="IPR050204">
    <property type="entry name" value="AraC_XylS_family_regulators"/>
</dbReference>
<dbReference type="PANTHER" id="PTHR46796">
    <property type="entry name" value="HTH-TYPE TRANSCRIPTIONAL ACTIVATOR RHAS-RELATED"/>
    <property type="match status" value="1"/>
</dbReference>
<dbReference type="Proteomes" id="UP001595755">
    <property type="component" value="Unassembled WGS sequence"/>
</dbReference>